<comment type="caution">
    <text evidence="3">The sequence shown here is derived from an EMBL/GenBank/DDBJ whole genome shotgun (WGS) entry which is preliminary data.</text>
</comment>
<dbReference type="Gene3D" id="2.60.200.20">
    <property type="match status" value="1"/>
</dbReference>
<gene>
    <name evidence="3" type="primary">tagH</name>
    <name evidence="3" type="ORF">QWJ38_06925</name>
</gene>
<feature type="region of interest" description="Disordered" evidence="1">
    <location>
        <begin position="159"/>
        <end position="201"/>
    </location>
</feature>
<sequence>MALTLRAVSLNDRPLTQPITARFDQQGGTIGRADHNTLALPDPERHISRQQAEIKVGRSGYVIRNIGSANPILVRNHALAQGESAPLMHSDQVRIGGYLLEVVDDALAAADTTATVHDLPSLPARGANSGGGTVPVPLGDLGTPLSRSNPFAELLSPSAATSAYEDEGTSRLPDDYDPFAAAAPAAPSKTPARADLPLPGSETPVSIDALFDLRSSGGRDRLADFLGDGAMAKAAPPLPTDPLALFGGAAPSTAPAELPPDDVPELHAAFSPPKPLTMTAPGPASGPDPEAATPEPTPSFDAGNAAELWEAFCAGTGVRLPAEQLSPALMHSVGQLLRAATAGTLQLMAVRASTRSELHAQVTMIQAQNNNPLKFAPDAESALEQLLQPPRRGFMAGAQAMDDAMHDLLGHSIGTMAGMRAALEGVLGRFAPTELEAKLTGKSVLDSLLPMNRRARLWELYLQHYLAIRDDAQEDFHTLFGKAFLAAYQQQLERLRPRAETPR</sequence>
<evidence type="ECO:0000256" key="1">
    <source>
        <dbReference type="SAM" id="MobiDB-lite"/>
    </source>
</evidence>
<dbReference type="SUPFAM" id="SSF49879">
    <property type="entry name" value="SMAD/FHA domain"/>
    <property type="match status" value="1"/>
</dbReference>
<evidence type="ECO:0000259" key="2">
    <source>
        <dbReference type="PROSITE" id="PS50006"/>
    </source>
</evidence>
<dbReference type="SMART" id="SM00240">
    <property type="entry name" value="FHA"/>
    <property type="match status" value="1"/>
</dbReference>
<name>A0ABT8DSK3_9BURK</name>
<dbReference type="Pfam" id="PF00498">
    <property type="entry name" value="FHA"/>
    <property type="match status" value="1"/>
</dbReference>
<organism evidence="3 4">
    <name type="scientific">Roseateles violae</name>
    <dbReference type="NCBI Taxonomy" id="3058042"/>
    <lineage>
        <taxon>Bacteria</taxon>
        <taxon>Pseudomonadati</taxon>
        <taxon>Pseudomonadota</taxon>
        <taxon>Betaproteobacteria</taxon>
        <taxon>Burkholderiales</taxon>
        <taxon>Sphaerotilaceae</taxon>
        <taxon>Roseateles</taxon>
    </lineage>
</organism>
<dbReference type="Proteomes" id="UP001228044">
    <property type="component" value="Unassembled WGS sequence"/>
</dbReference>
<dbReference type="CDD" id="cd00060">
    <property type="entry name" value="FHA"/>
    <property type="match status" value="1"/>
</dbReference>
<feature type="region of interest" description="Disordered" evidence="1">
    <location>
        <begin position="247"/>
        <end position="302"/>
    </location>
</feature>
<dbReference type="EMBL" id="JAUHHC010000002">
    <property type="protein sequence ID" value="MDN3920010.1"/>
    <property type="molecule type" value="Genomic_DNA"/>
</dbReference>
<dbReference type="InterPro" id="IPR017735">
    <property type="entry name" value="T6SS_FHA"/>
</dbReference>
<dbReference type="RefSeq" id="WP_290358328.1">
    <property type="nucleotide sequence ID" value="NZ_JAUHHC010000002.1"/>
</dbReference>
<dbReference type="InterPro" id="IPR008984">
    <property type="entry name" value="SMAD_FHA_dom_sf"/>
</dbReference>
<evidence type="ECO:0000313" key="3">
    <source>
        <dbReference type="EMBL" id="MDN3920010.1"/>
    </source>
</evidence>
<dbReference type="InterPro" id="IPR000253">
    <property type="entry name" value="FHA_dom"/>
</dbReference>
<dbReference type="NCBIfam" id="TIGR03354">
    <property type="entry name" value="VI_FHA"/>
    <property type="match status" value="1"/>
</dbReference>
<protein>
    <submittedName>
        <fullName evidence="3">Type VI secretion system-associated FHA domain protein TagH</fullName>
    </submittedName>
</protein>
<feature type="domain" description="FHA" evidence="2">
    <location>
        <begin position="28"/>
        <end position="79"/>
    </location>
</feature>
<dbReference type="PROSITE" id="PS50006">
    <property type="entry name" value="FHA_DOMAIN"/>
    <property type="match status" value="1"/>
</dbReference>
<accession>A0ABT8DSK3</accession>
<keyword evidence="4" id="KW-1185">Reference proteome</keyword>
<proteinExistence type="predicted"/>
<evidence type="ECO:0000313" key="4">
    <source>
        <dbReference type="Proteomes" id="UP001228044"/>
    </source>
</evidence>
<reference evidence="3 4" key="1">
    <citation type="submission" date="2023-06" db="EMBL/GenBank/DDBJ databases">
        <title>Pelomonas sp. PFR6 16S ribosomal RNA gene Genome sequencing and assembly.</title>
        <authorList>
            <person name="Woo H."/>
        </authorList>
    </citation>
    <scope>NUCLEOTIDE SEQUENCE [LARGE SCALE GENOMIC DNA]</scope>
    <source>
        <strain evidence="3 4">PFR6</strain>
    </source>
</reference>
<feature type="compositionally biased region" description="Low complexity" evidence="1">
    <location>
        <begin position="178"/>
        <end position="194"/>
    </location>
</feature>
<dbReference type="Pfam" id="PF20232">
    <property type="entry name" value="T6SS_FHA_C"/>
    <property type="match status" value="1"/>
</dbReference>
<dbReference type="InterPro" id="IPR046883">
    <property type="entry name" value="T6SS_FHA_C"/>
</dbReference>